<dbReference type="SMART" id="SM00174">
    <property type="entry name" value="RHO"/>
    <property type="match status" value="1"/>
</dbReference>
<dbReference type="Pfam" id="PF00071">
    <property type="entry name" value="Ras"/>
    <property type="match status" value="1"/>
</dbReference>
<dbReference type="AlphaFoldDB" id="A0A239LX86"/>
<dbReference type="Proteomes" id="UP000198393">
    <property type="component" value="Unassembled WGS sequence"/>
</dbReference>
<dbReference type="GO" id="GO:0003924">
    <property type="term" value="F:GTPase activity"/>
    <property type="evidence" value="ECO:0007669"/>
    <property type="project" value="InterPro"/>
</dbReference>
<proteinExistence type="predicted"/>
<gene>
    <name evidence="2" type="ORF">SAMN05421640_3412</name>
</gene>
<dbReference type="Gene3D" id="3.40.50.300">
    <property type="entry name" value="P-loop containing nucleotide triphosphate hydrolases"/>
    <property type="match status" value="1"/>
</dbReference>
<dbReference type="SMART" id="SM00175">
    <property type="entry name" value="RAB"/>
    <property type="match status" value="1"/>
</dbReference>
<dbReference type="PROSITE" id="PS51419">
    <property type="entry name" value="RAB"/>
    <property type="match status" value="1"/>
</dbReference>
<dbReference type="PANTHER" id="PTHR47978">
    <property type="match status" value="1"/>
</dbReference>
<evidence type="ECO:0000313" key="3">
    <source>
        <dbReference type="Proteomes" id="UP000198393"/>
    </source>
</evidence>
<evidence type="ECO:0000256" key="1">
    <source>
        <dbReference type="ARBA" id="ARBA00022741"/>
    </source>
</evidence>
<dbReference type="InterPro" id="IPR027417">
    <property type="entry name" value="P-loop_NTPase"/>
</dbReference>
<organism evidence="2 3">
    <name type="scientific">Ekhidna lutea</name>
    <dbReference type="NCBI Taxonomy" id="447679"/>
    <lineage>
        <taxon>Bacteria</taxon>
        <taxon>Pseudomonadati</taxon>
        <taxon>Bacteroidota</taxon>
        <taxon>Cytophagia</taxon>
        <taxon>Cytophagales</taxon>
        <taxon>Reichenbachiellaceae</taxon>
        <taxon>Ekhidna</taxon>
    </lineage>
</organism>
<dbReference type="OrthoDB" id="7957980at2"/>
<dbReference type="PRINTS" id="PR00449">
    <property type="entry name" value="RASTRNSFRMNG"/>
</dbReference>
<dbReference type="NCBIfam" id="TIGR00231">
    <property type="entry name" value="small_GTP"/>
    <property type="match status" value="1"/>
</dbReference>
<dbReference type="FunFam" id="3.40.50.300:FF:001447">
    <property type="entry name" value="Ras-related protein Rab-1B"/>
    <property type="match status" value="1"/>
</dbReference>
<dbReference type="InterPro" id="IPR001806">
    <property type="entry name" value="Small_GTPase"/>
</dbReference>
<dbReference type="RefSeq" id="WP_089358090.1">
    <property type="nucleotide sequence ID" value="NZ_FZPD01000006.1"/>
</dbReference>
<accession>A0A239LX86</accession>
<evidence type="ECO:0000313" key="2">
    <source>
        <dbReference type="EMBL" id="SNT34319.1"/>
    </source>
</evidence>
<dbReference type="SUPFAM" id="SSF52540">
    <property type="entry name" value="P-loop containing nucleoside triphosphate hydrolases"/>
    <property type="match status" value="1"/>
</dbReference>
<dbReference type="EMBL" id="FZPD01000006">
    <property type="protein sequence ID" value="SNT34319.1"/>
    <property type="molecule type" value="Genomic_DNA"/>
</dbReference>
<name>A0A239LX86_EKHLU</name>
<protein>
    <submittedName>
        <fullName evidence="2">Small GTP-binding protein domain-containing protein</fullName>
    </submittedName>
</protein>
<keyword evidence="1" id="KW-0547">Nucleotide-binding</keyword>
<keyword evidence="3" id="KW-1185">Reference proteome</keyword>
<dbReference type="InterPro" id="IPR005225">
    <property type="entry name" value="Small_GTP-bd"/>
</dbReference>
<dbReference type="SMART" id="SM00173">
    <property type="entry name" value="RAS"/>
    <property type="match status" value="1"/>
</dbReference>
<dbReference type="CDD" id="cd00154">
    <property type="entry name" value="Rab"/>
    <property type="match status" value="1"/>
</dbReference>
<sequence length="160" mass="17847">MEIVKKVVIAGHFGVGKTSLVSRFVHQKFSDQYLTTIGVKIDKKVIELEGATVKMMLWDIAGESSAMKIPKKYLAGAHGLFYVFDLSREETYRNLDTDLFELNKSLNGNPAIVLGNKSDLVEETFIEKLHSSIATDFKITSAKSGENVEEAFLQLAKEML</sequence>
<dbReference type="GO" id="GO:0005525">
    <property type="term" value="F:GTP binding"/>
    <property type="evidence" value="ECO:0007669"/>
    <property type="project" value="InterPro"/>
</dbReference>
<reference evidence="2 3" key="1">
    <citation type="submission" date="2017-06" db="EMBL/GenBank/DDBJ databases">
        <authorList>
            <person name="Kim H.J."/>
            <person name="Triplett B.A."/>
        </authorList>
    </citation>
    <scope>NUCLEOTIDE SEQUENCE [LARGE SCALE GENOMIC DNA]</scope>
    <source>
        <strain evidence="2 3">DSM 19307</strain>
    </source>
</reference>